<evidence type="ECO:0000313" key="3">
    <source>
        <dbReference type="EMBL" id="MCC9036388.1"/>
    </source>
</evidence>
<dbReference type="EMBL" id="JACXXP010000047">
    <property type="protein sequence ID" value="MBD3906997.1"/>
    <property type="molecule type" value="Genomic_DNA"/>
</dbReference>
<sequence length="180" mass="21269">MNSLLTNQKTERLFFRKLQLSDFEIWLELFKNEQTSRMLGMDHLKTPKERCQKWFDLTFHRYENNLGGQNVLISKETNELIGQCGLLVRKVENELELEIAYSVLPQFRGKGFAIEAAKKCRDFAFENDFHNRLICIIHPDNENSKNVALKNGMTFKKQIDYSGKKMDLFQITKQDREKLD</sequence>
<protein>
    <submittedName>
        <fullName evidence="3">GNAT family N-acetyltransferase</fullName>
    </submittedName>
</protein>
<dbReference type="Gene3D" id="3.40.630.30">
    <property type="match status" value="1"/>
</dbReference>
<reference evidence="4" key="2">
    <citation type="submission" date="2023-07" db="EMBL/GenBank/DDBJ databases">
        <title>Description of novel Chryseobacterium sp. strain C-2.</title>
        <authorList>
            <person name="Saticioglu I.B."/>
        </authorList>
    </citation>
    <scope>NUCLEOTIDE SEQUENCE [LARGE SCALE GENOMIC DNA]</scope>
    <source>
        <strain evidence="4">C-2</strain>
    </source>
</reference>
<reference evidence="3" key="1">
    <citation type="submission" date="2021-11" db="EMBL/GenBank/DDBJ databases">
        <title>Description of novel Chryseobacterium species.</title>
        <authorList>
            <person name="Saticioglu I.B."/>
            <person name="Ay H."/>
            <person name="Altun S."/>
            <person name="Duman M."/>
        </authorList>
    </citation>
    <scope>NUCLEOTIDE SEQUENCE</scope>
    <source>
        <strain evidence="3">C-39</strain>
    </source>
</reference>
<evidence type="ECO:0000313" key="4">
    <source>
        <dbReference type="Proteomes" id="UP000603715"/>
    </source>
</evidence>
<evidence type="ECO:0000313" key="5">
    <source>
        <dbReference type="Proteomes" id="UP001107960"/>
    </source>
</evidence>
<dbReference type="Proteomes" id="UP000603715">
    <property type="component" value="Unassembled WGS sequence"/>
</dbReference>
<dbReference type="GO" id="GO:0016747">
    <property type="term" value="F:acyltransferase activity, transferring groups other than amino-acyl groups"/>
    <property type="evidence" value="ECO:0007669"/>
    <property type="project" value="InterPro"/>
</dbReference>
<dbReference type="EMBL" id="JAJJML010000001">
    <property type="protein sequence ID" value="MCC9036388.1"/>
    <property type="molecule type" value="Genomic_DNA"/>
</dbReference>
<evidence type="ECO:0000313" key="2">
    <source>
        <dbReference type="EMBL" id="MBD3906997.1"/>
    </source>
</evidence>
<dbReference type="InterPro" id="IPR000182">
    <property type="entry name" value="GNAT_dom"/>
</dbReference>
<dbReference type="Proteomes" id="UP001107960">
    <property type="component" value="Unassembled WGS sequence"/>
</dbReference>
<reference evidence="2" key="3">
    <citation type="submission" date="2024-05" db="EMBL/GenBank/DDBJ databases">
        <title>Description of novel Chryseobacterium sp. strain C-2.</title>
        <authorList>
            <person name="Saticioglu I.B."/>
        </authorList>
    </citation>
    <scope>NUCLEOTIDE SEQUENCE</scope>
    <source>
        <strain evidence="2">C-2</strain>
    </source>
</reference>
<dbReference type="SUPFAM" id="SSF55729">
    <property type="entry name" value="Acyl-CoA N-acyltransferases (Nat)"/>
    <property type="match status" value="1"/>
</dbReference>
<organism evidence="3 5">
    <name type="scientific">Chryseobacterium muglaense</name>
    <dbReference type="NCBI Taxonomy" id="2893752"/>
    <lineage>
        <taxon>Bacteria</taxon>
        <taxon>Pseudomonadati</taxon>
        <taxon>Bacteroidota</taxon>
        <taxon>Flavobacteriia</taxon>
        <taxon>Flavobacteriales</taxon>
        <taxon>Weeksellaceae</taxon>
        <taxon>Chryseobacterium group</taxon>
        <taxon>Chryseobacterium</taxon>
    </lineage>
</organism>
<dbReference type="InterPro" id="IPR051531">
    <property type="entry name" value="N-acetyltransferase"/>
</dbReference>
<proteinExistence type="predicted"/>
<gene>
    <name evidence="2" type="ORF">IEW27_20655</name>
    <name evidence="3" type="ORF">LNP80_19400</name>
</gene>
<keyword evidence="4" id="KW-1185">Reference proteome</keyword>
<name>A0A9Q3UVE6_9FLAO</name>
<dbReference type="AlphaFoldDB" id="A0A9Q3UVE6"/>
<comment type="caution">
    <text evidence="3">The sequence shown here is derived from an EMBL/GenBank/DDBJ whole genome shotgun (WGS) entry which is preliminary data.</text>
</comment>
<evidence type="ECO:0000259" key="1">
    <source>
        <dbReference type="PROSITE" id="PS51186"/>
    </source>
</evidence>
<dbReference type="PANTHER" id="PTHR43792:SF1">
    <property type="entry name" value="N-ACETYLTRANSFERASE DOMAIN-CONTAINING PROTEIN"/>
    <property type="match status" value="1"/>
</dbReference>
<dbReference type="RefSeq" id="WP_191181366.1">
    <property type="nucleotide sequence ID" value="NZ_JACXXP010000047.1"/>
</dbReference>
<dbReference type="PROSITE" id="PS51186">
    <property type="entry name" value="GNAT"/>
    <property type="match status" value="1"/>
</dbReference>
<dbReference type="Pfam" id="PF13302">
    <property type="entry name" value="Acetyltransf_3"/>
    <property type="match status" value="1"/>
</dbReference>
<accession>A0A9Q3UVE6</accession>
<feature type="domain" description="N-acetyltransferase" evidence="1">
    <location>
        <begin position="13"/>
        <end position="174"/>
    </location>
</feature>
<dbReference type="PANTHER" id="PTHR43792">
    <property type="entry name" value="GNAT FAMILY, PUTATIVE (AFU_ORTHOLOGUE AFUA_3G00765)-RELATED-RELATED"/>
    <property type="match status" value="1"/>
</dbReference>
<dbReference type="InterPro" id="IPR016181">
    <property type="entry name" value="Acyl_CoA_acyltransferase"/>
</dbReference>